<feature type="compositionally biased region" description="Basic and acidic residues" evidence="1">
    <location>
        <begin position="29"/>
        <end position="50"/>
    </location>
</feature>
<feature type="domain" description="Bacterial Ig-like" evidence="3">
    <location>
        <begin position="211"/>
        <end position="307"/>
    </location>
</feature>
<proteinExistence type="predicted"/>
<organism evidence="4 5">
    <name type="scientific">Anaerocolumna aminovalerica</name>
    <dbReference type="NCBI Taxonomy" id="1527"/>
    <lineage>
        <taxon>Bacteria</taxon>
        <taxon>Bacillati</taxon>
        <taxon>Bacillota</taxon>
        <taxon>Clostridia</taxon>
        <taxon>Lachnospirales</taxon>
        <taxon>Lachnospiraceae</taxon>
        <taxon>Anaerocolumna</taxon>
    </lineage>
</organism>
<feature type="chain" id="PRO_5011499166" description="Bacterial Ig-like domain-containing protein" evidence="2">
    <location>
        <begin position="23"/>
        <end position="323"/>
    </location>
</feature>
<reference evidence="4 5" key="1">
    <citation type="submission" date="2016-10" db="EMBL/GenBank/DDBJ databases">
        <authorList>
            <person name="de Groot N.N."/>
        </authorList>
    </citation>
    <scope>NUCLEOTIDE SEQUENCE [LARGE SCALE GENOMIC DNA]</scope>
    <source>
        <strain evidence="4 5">DSM 1283</strain>
    </source>
</reference>
<sequence length="323" mass="37584">MKKHKIILVFLLCMVLVSGCYNEPTEQTEIGKDKESITETDRNTDRKTNTKIDGNKVEELDRELVFKFPEEDIQSLFVYTYNFEGNTTTSNWVYEKEDMTDFVNYLKNLSGKKVSNINPDDLSGFFYGVELSGSYPYTLLFAGEYAINYEGEYFLIDKEESVKMCNSIIRNTQVHDTVYNIVNNRYLSLIDGKWNTKYMNKSIKTDDTLEKVQMIGDNKELHSDTELLKILIENTSSKEIEFGSRLELEALIDDSWYNIDNMINDNINLGWTDELYILEAGNSLDTVFHFTYFQPLPTGRYRLIKDISFNGNMGYTAFEFEVK</sequence>
<keyword evidence="5" id="KW-1185">Reference proteome</keyword>
<evidence type="ECO:0000256" key="1">
    <source>
        <dbReference type="SAM" id="MobiDB-lite"/>
    </source>
</evidence>
<name>A0A1I5CIL2_9FIRM</name>
<accession>A0A1I5CIL2</accession>
<feature type="region of interest" description="Disordered" evidence="1">
    <location>
        <begin position="28"/>
        <end position="50"/>
    </location>
</feature>
<evidence type="ECO:0000313" key="4">
    <source>
        <dbReference type="EMBL" id="SFN86491.1"/>
    </source>
</evidence>
<dbReference type="STRING" id="1527.SAMN04489757_10371"/>
<dbReference type="Pfam" id="PF20251">
    <property type="entry name" value="Big_14"/>
    <property type="match status" value="1"/>
</dbReference>
<gene>
    <name evidence="4" type="ORF">SAMN04489757_10371</name>
</gene>
<dbReference type="PROSITE" id="PS51257">
    <property type="entry name" value="PROKAR_LIPOPROTEIN"/>
    <property type="match status" value="1"/>
</dbReference>
<dbReference type="Proteomes" id="UP000198806">
    <property type="component" value="Unassembled WGS sequence"/>
</dbReference>
<keyword evidence="2" id="KW-0732">Signal</keyword>
<evidence type="ECO:0000259" key="3">
    <source>
        <dbReference type="Pfam" id="PF20251"/>
    </source>
</evidence>
<protein>
    <recommendedName>
        <fullName evidence="3">Bacterial Ig-like domain-containing protein</fullName>
    </recommendedName>
</protein>
<evidence type="ECO:0000256" key="2">
    <source>
        <dbReference type="SAM" id="SignalP"/>
    </source>
</evidence>
<dbReference type="EMBL" id="FOWD01000003">
    <property type="protein sequence ID" value="SFN86491.1"/>
    <property type="molecule type" value="Genomic_DNA"/>
</dbReference>
<dbReference type="AlphaFoldDB" id="A0A1I5CIL2"/>
<dbReference type="RefSeq" id="WP_091684192.1">
    <property type="nucleotide sequence ID" value="NZ_BAABFM010000006.1"/>
</dbReference>
<dbReference type="InterPro" id="IPR046878">
    <property type="entry name" value="Big_14"/>
</dbReference>
<evidence type="ECO:0000313" key="5">
    <source>
        <dbReference type="Proteomes" id="UP000198806"/>
    </source>
</evidence>
<feature type="signal peptide" evidence="2">
    <location>
        <begin position="1"/>
        <end position="22"/>
    </location>
</feature>